<keyword evidence="8 11" id="KW-1133">Transmembrane helix</keyword>
<keyword evidence="7 11" id="KW-1278">Translocase</keyword>
<dbReference type="InterPro" id="IPR023043">
    <property type="entry name" value="NAD(P)H_OxRDtase_bac/plastid"/>
</dbReference>
<dbReference type="PATRIC" id="fig|512763.3.peg.2347"/>
<dbReference type="EMBL" id="CP012643">
    <property type="protein sequence ID" value="ALI99351.1"/>
    <property type="molecule type" value="Genomic_DNA"/>
</dbReference>
<comment type="similarity">
    <text evidence="2 11 12">Belongs to the complex I subunit 3 family.</text>
</comment>
<evidence type="ECO:0000256" key="2">
    <source>
        <dbReference type="ARBA" id="ARBA00008472"/>
    </source>
</evidence>
<reference evidence="13 14" key="1">
    <citation type="submission" date="2015-08" db="EMBL/GenBank/DDBJ databases">
        <title>Complete genome sequence of Rufibacter tibetensis strain 1351t, a radiation-resistant bacterium from tibet plateau.</title>
        <authorList>
            <person name="Dai J."/>
        </authorList>
    </citation>
    <scope>NUCLEOTIDE SEQUENCE [LARGE SCALE GENOMIC DNA]</scope>
    <source>
        <strain evidence="13 14">1351</strain>
    </source>
</reference>
<comment type="subcellular location">
    <subcellularLocation>
        <location evidence="11 12">Cell membrane</location>
        <topology evidence="11 12">Multi-pass membrane protein</topology>
    </subcellularLocation>
    <subcellularLocation>
        <location evidence="1">Membrane</location>
        <topology evidence="1">Multi-pass membrane protein</topology>
    </subcellularLocation>
</comment>
<organism evidence="13 14">
    <name type="scientific">Rufibacter tibetensis</name>
    <dbReference type="NCBI Taxonomy" id="512763"/>
    <lineage>
        <taxon>Bacteria</taxon>
        <taxon>Pseudomonadati</taxon>
        <taxon>Bacteroidota</taxon>
        <taxon>Cytophagia</taxon>
        <taxon>Cytophagales</taxon>
        <taxon>Hymenobacteraceae</taxon>
        <taxon>Rufibacter</taxon>
    </lineage>
</organism>
<keyword evidence="5 11" id="KW-0812">Transmembrane</keyword>
<keyword evidence="14" id="KW-1185">Reference proteome</keyword>
<dbReference type="InterPro" id="IPR038430">
    <property type="entry name" value="NDAH_ubi_oxred_su3_sf"/>
</dbReference>
<feature type="transmembrane region" description="Helical" evidence="11">
    <location>
        <begin position="101"/>
        <end position="119"/>
    </location>
</feature>
<evidence type="ECO:0000256" key="11">
    <source>
        <dbReference type="HAMAP-Rule" id="MF_01394"/>
    </source>
</evidence>
<dbReference type="GO" id="GO:0048038">
    <property type="term" value="F:quinone binding"/>
    <property type="evidence" value="ECO:0007669"/>
    <property type="project" value="UniProtKB-KW"/>
</dbReference>
<keyword evidence="6 11" id="KW-0874">Quinone</keyword>
<keyword evidence="3 11" id="KW-0813">Transport</keyword>
<dbReference type="GO" id="GO:0030964">
    <property type="term" value="C:NADH dehydrogenase complex"/>
    <property type="evidence" value="ECO:0007669"/>
    <property type="project" value="TreeGrafter"/>
</dbReference>
<evidence type="ECO:0000256" key="1">
    <source>
        <dbReference type="ARBA" id="ARBA00004141"/>
    </source>
</evidence>
<name>A0A0P0CCB1_9BACT</name>
<evidence type="ECO:0000256" key="7">
    <source>
        <dbReference type="ARBA" id="ARBA00022967"/>
    </source>
</evidence>
<accession>A0A0P0CCB1</accession>
<evidence type="ECO:0000256" key="4">
    <source>
        <dbReference type="ARBA" id="ARBA00022475"/>
    </source>
</evidence>
<evidence type="ECO:0000256" key="12">
    <source>
        <dbReference type="RuleBase" id="RU003639"/>
    </source>
</evidence>
<dbReference type="InterPro" id="IPR000440">
    <property type="entry name" value="NADH_UbQ/plastoQ_OxRdtase_su3"/>
</dbReference>
<dbReference type="Pfam" id="PF00507">
    <property type="entry name" value="Oxidored_q4"/>
    <property type="match status" value="1"/>
</dbReference>
<evidence type="ECO:0000256" key="5">
    <source>
        <dbReference type="ARBA" id="ARBA00022692"/>
    </source>
</evidence>
<dbReference type="GO" id="GO:0050136">
    <property type="term" value="F:NADH dehydrogenase (quinone) (non-electrogenic) activity"/>
    <property type="evidence" value="ECO:0007669"/>
    <property type="project" value="UniProtKB-UniRule"/>
</dbReference>
<dbReference type="PANTHER" id="PTHR11058:SF22">
    <property type="entry name" value="NADH-QUINONE OXIDOREDUCTASE SUBUNIT A"/>
    <property type="match status" value="1"/>
</dbReference>
<comment type="catalytic activity">
    <reaction evidence="11 12">
        <text>a quinone + NADH + 5 H(+)(in) = a quinol + NAD(+) + 4 H(+)(out)</text>
        <dbReference type="Rhea" id="RHEA:57888"/>
        <dbReference type="ChEBI" id="CHEBI:15378"/>
        <dbReference type="ChEBI" id="CHEBI:24646"/>
        <dbReference type="ChEBI" id="CHEBI:57540"/>
        <dbReference type="ChEBI" id="CHEBI:57945"/>
        <dbReference type="ChEBI" id="CHEBI:132124"/>
    </reaction>
</comment>
<keyword evidence="9 11" id="KW-0520">NAD</keyword>
<dbReference type="RefSeq" id="WP_062543818.1">
    <property type="nucleotide sequence ID" value="NZ_CP012643.1"/>
</dbReference>
<evidence type="ECO:0000313" key="13">
    <source>
        <dbReference type="EMBL" id="ALI99351.1"/>
    </source>
</evidence>
<dbReference type="GO" id="GO:0008137">
    <property type="term" value="F:NADH dehydrogenase (ubiquinone) activity"/>
    <property type="evidence" value="ECO:0007669"/>
    <property type="project" value="InterPro"/>
</dbReference>
<dbReference type="HAMAP" id="MF_01394">
    <property type="entry name" value="NDH1_NuoA"/>
    <property type="match status" value="1"/>
</dbReference>
<feature type="transmembrane region" description="Helical" evidence="11">
    <location>
        <begin position="69"/>
        <end position="89"/>
    </location>
</feature>
<evidence type="ECO:0000256" key="8">
    <source>
        <dbReference type="ARBA" id="ARBA00022989"/>
    </source>
</evidence>
<dbReference type="OrthoDB" id="9791970at2"/>
<comment type="function">
    <text evidence="11">NDH-1 shuttles electrons from NADH, via FMN and iron-sulfur (Fe-S) centers, to quinones in the respiratory chain. The immediate electron acceptor for the enzyme in this species is believed to be a menaquinone. Couples the redox reaction to proton translocation (for every two electrons transferred, four hydrogen ions are translocated across the cytoplasmic membrane), and thus conserves the redox energy in a proton gradient.</text>
</comment>
<dbReference type="Gene3D" id="1.20.58.1610">
    <property type="entry name" value="NADH:ubiquinone/plastoquinone oxidoreductase, chain 3"/>
    <property type="match status" value="1"/>
</dbReference>
<evidence type="ECO:0000256" key="9">
    <source>
        <dbReference type="ARBA" id="ARBA00023027"/>
    </source>
</evidence>
<comment type="subunit">
    <text evidence="11">NDH-1 is composed of 14 different subunits. Subunits NuoA, H, J, K, L, M, N constitute the membrane sector of the complex.</text>
</comment>
<sequence length="127" mass="14361">METTVPAQYLPGDYLPIVIQFVAALGFVVFSMVVTHLIGPKRKSAVKNASWECGIESKGDARAPISIKYFLIAILFVLFDVEVIFLYPWAVNFRALGLDGFVWMLMFMGLLLTGFYYVIKKGVLKWE</sequence>
<gene>
    <name evidence="11" type="primary">nuoA</name>
    <name evidence="13" type="ORF">DC20_10670</name>
</gene>
<evidence type="ECO:0000256" key="10">
    <source>
        <dbReference type="ARBA" id="ARBA00023136"/>
    </source>
</evidence>
<dbReference type="PANTHER" id="PTHR11058">
    <property type="entry name" value="NADH-UBIQUINONE OXIDOREDUCTASE CHAIN 3"/>
    <property type="match status" value="1"/>
</dbReference>
<protein>
    <recommendedName>
        <fullName evidence="11">NADH-quinone oxidoreductase subunit A</fullName>
        <ecNumber evidence="11">7.1.1.-</ecNumber>
    </recommendedName>
    <alternativeName>
        <fullName evidence="11">NADH dehydrogenase I subunit A</fullName>
    </alternativeName>
    <alternativeName>
        <fullName evidence="11">NDH-1 subunit A</fullName>
    </alternativeName>
    <alternativeName>
        <fullName evidence="11">NUO1</fullName>
    </alternativeName>
</protein>
<dbReference type="GO" id="GO:0005886">
    <property type="term" value="C:plasma membrane"/>
    <property type="evidence" value="ECO:0007669"/>
    <property type="project" value="UniProtKB-SubCell"/>
</dbReference>
<feature type="transmembrane region" description="Helical" evidence="11">
    <location>
        <begin position="14"/>
        <end position="38"/>
    </location>
</feature>
<keyword evidence="4 11" id="KW-1003">Cell membrane</keyword>
<keyword evidence="10 11" id="KW-0472">Membrane</keyword>
<dbReference type="EC" id="7.1.1.-" evidence="11"/>
<dbReference type="STRING" id="512763.DC20_10670"/>
<evidence type="ECO:0000313" key="14">
    <source>
        <dbReference type="Proteomes" id="UP000061382"/>
    </source>
</evidence>
<dbReference type="KEGG" id="rti:DC20_10670"/>
<dbReference type="Proteomes" id="UP000061382">
    <property type="component" value="Chromosome"/>
</dbReference>
<dbReference type="AlphaFoldDB" id="A0A0P0CCB1"/>
<evidence type="ECO:0000256" key="3">
    <source>
        <dbReference type="ARBA" id="ARBA00022448"/>
    </source>
</evidence>
<proteinExistence type="inferred from homology"/>
<evidence type="ECO:0000256" key="6">
    <source>
        <dbReference type="ARBA" id="ARBA00022719"/>
    </source>
</evidence>